<gene>
    <name evidence="1" type="ORF">C9I28_27225</name>
</gene>
<protein>
    <submittedName>
        <fullName evidence="1">Uncharacterized protein</fullName>
    </submittedName>
</protein>
<proteinExistence type="predicted"/>
<evidence type="ECO:0000313" key="1">
    <source>
        <dbReference type="EMBL" id="AVR98899.1"/>
    </source>
</evidence>
<organism evidence="1 2">
    <name type="scientific">Pseudoduganella armeniaca</name>
    <dbReference type="NCBI Taxonomy" id="2072590"/>
    <lineage>
        <taxon>Bacteria</taxon>
        <taxon>Pseudomonadati</taxon>
        <taxon>Pseudomonadota</taxon>
        <taxon>Betaproteobacteria</taxon>
        <taxon>Burkholderiales</taxon>
        <taxon>Oxalobacteraceae</taxon>
        <taxon>Telluria group</taxon>
        <taxon>Pseudoduganella</taxon>
    </lineage>
</organism>
<name>A0A2R4CGW4_9BURK</name>
<dbReference type="Proteomes" id="UP000240505">
    <property type="component" value="Chromosome"/>
</dbReference>
<dbReference type="KEGG" id="masz:C9I28_27225"/>
<sequence>MAQVSSAPFGIRIAPNNQPAGVPAWVPPPGYFADVPVKNMPQDVTPALYRSVSDAMDNPFIVWGGSAILRDYSSLGAQVYYSGGHEATTSLPNVQFSLICDFSTLMWSVANVPTSANVATSFVNGYAPDNTPYTPHTYLGLQELPRAWGGGVRGSLMSFFWAGSPYENRINVLDVAQLNYGYSRFATRQPQNADPTRIRFTAGDAARGTYPITVMDDTRQGWWAATNGSADYTLFVSRTGEITQYPALGGNLANGALVLCNRLNLLIALDGGYSSGPYAGSAYRRMYIRDLETGAMTTISTAGTVPSLTDGYDGGGANFHRLDSLGLQWVDELGCIVGLDQTVSPPMVVRLTPPASNPASAAWTWERVPLQHWPNDSGGQAQLQAAQNNIWSKFRWVPALHAFVYGTAKNRRPQVVKL</sequence>
<dbReference type="EMBL" id="CP028324">
    <property type="protein sequence ID" value="AVR98899.1"/>
    <property type="molecule type" value="Genomic_DNA"/>
</dbReference>
<dbReference type="OrthoDB" id="8741188at2"/>
<evidence type="ECO:0000313" key="2">
    <source>
        <dbReference type="Proteomes" id="UP000240505"/>
    </source>
</evidence>
<keyword evidence="2" id="KW-1185">Reference proteome</keyword>
<dbReference type="AlphaFoldDB" id="A0A2R4CGW4"/>
<reference evidence="1 2" key="1">
    <citation type="submission" date="2018-03" db="EMBL/GenBank/DDBJ databases">
        <title>Massilia armeniaca sp. nov., isolated from desert soil.</title>
        <authorList>
            <person name="Huang H."/>
            <person name="Ren M."/>
        </authorList>
    </citation>
    <scope>NUCLEOTIDE SEQUENCE [LARGE SCALE GENOMIC DNA]</scope>
    <source>
        <strain evidence="1 2">ZMN-3</strain>
    </source>
</reference>
<dbReference type="RefSeq" id="WP_107144224.1">
    <property type="nucleotide sequence ID" value="NZ_CP028324.1"/>
</dbReference>
<accession>A0A2R4CGW4</accession>